<dbReference type="Proteomes" id="UP001432322">
    <property type="component" value="Unassembled WGS sequence"/>
</dbReference>
<evidence type="ECO:0000313" key="2">
    <source>
        <dbReference type="EMBL" id="GMT14779.1"/>
    </source>
</evidence>
<keyword evidence="1" id="KW-0732">Signal</keyword>
<protein>
    <submittedName>
        <fullName evidence="2">Uncharacterized protein</fullName>
    </submittedName>
</protein>
<organism evidence="2 3">
    <name type="scientific">Pristionchus fissidentatus</name>
    <dbReference type="NCBI Taxonomy" id="1538716"/>
    <lineage>
        <taxon>Eukaryota</taxon>
        <taxon>Metazoa</taxon>
        <taxon>Ecdysozoa</taxon>
        <taxon>Nematoda</taxon>
        <taxon>Chromadorea</taxon>
        <taxon>Rhabditida</taxon>
        <taxon>Rhabditina</taxon>
        <taxon>Diplogasteromorpha</taxon>
        <taxon>Diplogasteroidea</taxon>
        <taxon>Neodiplogasteridae</taxon>
        <taxon>Pristionchus</taxon>
    </lineage>
</organism>
<feature type="non-terminal residue" evidence="2">
    <location>
        <position position="104"/>
    </location>
</feature>
<accession>A0AAV5V5S7</accession>
<feature type="non-terminal residue" evidence="2">
    <location>
        <position position="1"/>
    </location>
</feature>
<gene>
    <name evidence="2" type="ORF">PFISCL1PPCAC_6076</name>
</gene>
<evidence type="ECO:0000313" key="3">
    <source>
        <dbReference type="Proteomes" id="UP001432322"/>
    </source>
</evidence>
<feature type="chain" id="PRO_5043697432" evidence="1">
    <location>
        <begin position="18"/>
        <end position="104"/>
    </location>
</feature>
<dbReference type="AlphaFoldDB" id="A0AAV5V5S7"/>
<name>A0AAV5V5S7_9BILA</name>
<evidence type="ECO:0000256" key="1">
    <source>
        <dbReference type="SAM" id="SignalP"/>
    </source>
</evidence>
<feature type="signal peptide" evidence="1">
    <location>
        <begin position="1"/>
        <end position="17"/>
    </location>
</feature>
<comment type="caution">
    <text evidence="2">The sequence shown here is derived from an EMBL/GenBank/DDBJ whole genome shotgun (WGS) entry which is preliminary data.</text>
</comment>
<sequence length="104" mass="11938">VIIFLSISLVSTQWTNAGLASIPQSEKNPELIYAREFDLPKNAPRAHAIRFIDKNERWITGKMDEETGVDFRLIKNKLDEMKMHKHKKGGRLVIDNESEFIGSI</sequence>
<keyword evidence="3" id="KW-1185">Reference proteome</keyword>
<dbReference type="EMBL" id="BTSY01000002">
    <property type="protein sequence ID" value="GMT14779.1"/>
    <property type="molecule type" value="Genomic_DNA"/>
</dbReference>
<reference evidence="2" key="1">
    <citation type="submission" date="2023-10" db="EMBL/GenBank/DDBJ databases">
        <title>Genome assembly of Pristionchus species.</title>
        <authorList>
            <person name="Yoshida K."/>
            <person name="Sommer R.J."/>
        </authorList>
    </citation>
    <scope>NUCLEOTIDE SEQUENCE</scope>
    <source>
        <strain evidence="2">RS5133</strain>
    </source>
</reference>
<proteinExistence type="predicted"/>